<keyword evidence="6" id="KW-0464">Manganese</keyword>
<dbReference type="GO" id="GO:0016813">
    <property type="term" value="F:hydrolase activity, acting on carbon-nitrogen (but not peptide) bonds, in linear amidines"/>
    <property type="evidence" value="ECO:0007669"/>
    <property type="project" value="InterPro"/>
</dbReference>
<keyword evidence="5 9" id="KW-0378">Hydrolase</keyword>
<feature type="binding site" evidence="7">
    <location>
        <position position="120"/>
    </location>
    <ligand>
        <name>Zn(2+)</name>
        <dbReference type="ChEBI" id="CHEBI:29105"/>
        <label>2</label>
    </ligand>
</feature>
<dbReference type="NCBIfam" id="TIGR01879">
    <property type="entry name" value="hydantase"/>
    <property type="match status" value="1"/>
</dbReference>
<name>A0AA41YPY5_9PROT</name>
<feature type="binding site" evidence="7">
    <location>
        <position position="375"/>
    </location>
    <ligand>
        <name>Zn(2+)</name>
        <dbReference type="ChEBI" id="CHEBI:29105"/>
        <label>2</label>
    </ligand>
</feature>
<evidence type="ECO:0000256" key="3">
    <source>
        <dbReference type="ARBA" id="ARBA00011738"/>
    </source>
</evidence>
<dbReference type="Proteomes" id="UP001165679">
    <property type="component" value="Unassembled WGS sequence"/>
</dbReference>
<protein>
    <submittedName>
        <fullName evidence="9">Zn-dependent hydrolase</fullName>
    </submittedName>
</protein>
<dbReference type="EMBL" id="JAPDNT010000015">
    <property type="protein sequence ID" value="MCW3476113.1"/>
    <property type="molecule type" value="Genomic_DNA"/>
</dbReference>
<dbReference type="CDD" id="cd03884">
    <property type="entry name" value="M20_bAS"/>
    <property type="match status" value="1"/>
</dbReference>
<evidence type="ECO:0000256" key="7">
    <source>
        <dbReference type="PIRSR" id="PIRSR001235-1"/>
    </source>
</evidence>
<dbReference type="Pfam" id="PF07687">
    <property type="entry name" value="M20_dimer"/>
    <property type="match status" value="1"/>
</dbReference>
<dbReference type="InterPro" id="IPR010158">
    <property type="entry name" value="Amidase_Cbmase"/>
</dbReference>
<keyword evidence="4 7" id="KW-0479">Metal-binding</keyword>
<dbReference type="PIRSF" id="PIRSF001235">
    <property type="entry name" value="Amidase_carbamoylase"/>
    <property type="match status" value="1"/>
</dbReference>
<evidence type="ECO:0000256" key="1">
    <source>
        <dbReference type="ARBA" id="ARBA00001936"/>
    </source>
</evidence>
<sequence length="403" mass="43158">MSISNVSIDGKRLLGDLYRLREFGTYKTGVHRPTFSPVDMDSRRWLAERMREAGLEPEIDGIGNVIGRGAGEGPRVLLGSHTETQPHAGWLDGALGVMYGLEVARTLGRGVDVVSWADEEGHYVSFLGSRSHVGDLSEADIDAARNRYDATPLRDALAQAGLAGRGRAAFEPGRYVGYLEAHIEQGDELDTTGRKIGVVTSIVGIWQYRVVIAGVQNHAGTTRMAIRKDAGVAAVKLLSAIERRFPDVAAPRSVWTAGRIALTPGAPSIVPGGAEILFQFRDADPEVLQRLETTLEELVAEANQGPCTAVLENISRSIPKTMDPGFQAALDRAAERYAPGLHQRMPSGAGHDAQQLARVMPAAMLFVPSIGGISHHYTEDTADDDIVLGCQVLAAAVAEILAG</sequence>
<feature type="binding site" evidence="7">
    <location>
        <position position="81"/>
    </location>
    <ligand>
        <name>Zn(2+)</name>
        <dbReference type="ChEBI" id="CHEBI:29105"/>
        <label>1</label>
    </ligand>
</feature>
<dbReference type="Gene3D" id="3.30.70.360">
    <property type="match status" value="1"/>
</dbReference>
<keyword evidence="7" id="KW-0862">Zinc</keyword>
<dbReference type="InterPro" id="IPR011650">
    <property type="entry name" value="Peptidase_M20_dimer"/>
</dbReference>
<keyword evidence="10" id="KW-1185">Reference proteome</keyword>
<feature type="domain" description="Peptidase M20 dimerisation" evidence="8">
    <location>
        <begin position="203"/>
        <end position="303"/>
    </location>
</feature>
<dbReference type="AlphaFoldDB" id="A0AA41YPY5"/>
<evidence type="ECO:0000256" key="5">
    <source>
        <dbReference type="ARBA" id="ARBA00022801"/>
    </source>
</evidence>
<reference evidence="9" key="2">
    <citation type="submission" date="2022-10" db="EMBL/GenBank/DDBJ databases">
        <authorList>
            <person name="Trinh H.N."/>
        </authorList>
    </citation>
    <scope>NUCLEOTIDE SEQUENCE</scope>
    <source>
        <strain evidence="9">RN2-1</strain>
    </source>
</reference>
<evidence type="ECO:0000256" key="4">
    <source>
        <dbReference type="ARBA" id="ARBA00022723"/>
    </source>
</evidence>
<evidence type="ECO:0000256" key="2">
    <source>
        <dbReference type="ARBA" id="ARBA00006153"/>
    </source>
</evidence>
<organism evidence="9 10">
    <name type="scientific">Limobrevibacterium gyesilva</name>
    <dbReference type="NCBI Taxonomy" id="2991712"/>
    <lineage>
        <taxon>Bacteria</taxon>
        <taxon>Pseudomonadati</taxon>
        <taxon>Pseudomonadota</taxon>
        <taxon>Alphaproteobacteria</taxon>
        <taxon>Acetobacterales</taxon>
        <taxon>Acetobacteraceae</taxon>
        <taxon>Limobrevibacterium</taxon>
    </lineage>
</organism>
<dbReference type="GO" id="GO:0046872">
    <property type="term" value="F:metal ion binding"/>
    <property type="evidence" value="ECO:0007669"/>
    <property type="project" value="UniProtKB-KW"/>
</dbReference>
<comment type="caution">
    <text evidence="9">The sequence shown here is derived from an EMBL/GenBank/DDBJ whole genome shotgun (WGS) entry which is preliminary data.</text>
</comment>
<feature type="binding site" evidence="7">
    <location>
        <position position="92"/>
    </location>
    <ligand>
        <name>Zn(2+)</name>
        <dbReference type="ChEBI" id="CHEBI:29105"/>
        <label>1</label>
    </ligand>
</feature>
<dbReference type="InterPro" id="IPR036264">
    <property type="entry name" value="Bact_exopeptidase_dim_dom"/>
</dbReference>
<dbReference type="Gene3D" id="3.40.630.10">
    <property type="entry name" value="Zn peptidases"/>
    <property type="match status" value="1"/>
</dbReference>
<dbReference type="PANTHER" id="PTHR32494:SF19">
    <property type="entry name" value="ALLANTOATE DEIMINASE-RELATED"/>
    <property type="match status" value="1"/>
</dbReference>
<dbReference type="SUPFAM" id="SSF55031">
    <property type="entry name" value="Bacterial exopeptidase dimerisation domain"/>
    <property type="match status" value="1"/>
</dbReference>
<comment type="similarity">
    <text evidence="2">Belongs to the peptidase M20 family.</text>
</comment>
<dbReference type="Pfam" id="PF01546">
    <property type="entry name" value="Peptidase_M20"/>
    <property type="match status" value="1"/>
</dbReference>
<evidence type="ECO:0000256" key="6">
    <source>
        <dbReference type="ARBA" id="ARBA00023211"/>
    </source>
</evidence>
<dbReference type="PANTHER" id="PTHR32494">
    <property type="entry name" value="ALLANTOATE DEIMINASE-RELATED"/>
    <property type="match status" value="1"/>
</dbReference>
<proteinExistence type="inferred from homology"/>
<evidence type="ECO:0000313" key="9">
    <source>
        <dbReference type="EMBL" id="MCW3476113.1"/>
    </source>
</evidence>
<gene>
    <name evidence="9" type="ORF">OL599_16160</name>
</gene>
<comment type="cofactor">
    <cofactor evidence="7">
        <name>Zn(2+)</name>
        <dbReference type="ChEBI" id="CHEBI:29105"/>
    </cofactor>
    <text evidence="7">Binds 2 Zn(2+) ions per subunit.</text>
</comment>
<dbReference type="InterPro" id="IPR002933">
    <property type="entry name" value="Peptidase_M20"/>
</dbReference>
<accession>A0AA41YPY5</accession>
<comment type="cofactor">
    <cofactor evidence="1">
        <name>Mn(2+)</name>
        <dbReference type="ChEBI" id="CHEBI:29035"/>
    </cofactor>
</comment>
<dbReference type="RefSeq" id="WP_264714860.1">
    <property type="nucleotide sequence ID" value="NZ_JAPDNT010000015.1"/>
</dbReference>
<reference evidence="9" key="1">
    <citation type="submission" date="2022-09" db="EMBL/GenBank/DDBJ databases">
        <title>Rhodovastum sp. nov. RN2-1 isolated from soil in Seongnam, South Korea.</title>
        <authorList>
            <person name="Le N.T."/>
        </authorList>
    </citation>
    <scope>NUCLEOTIDE SEQUENCE</scope>
    <source>
        <strain evidence="9">RN2-1</strain>
    </source>
</reference>
<evidence type="ECO:0000259" key="8">
    <source>
        <dbReference type="Pfam" id="PF07687"/>
    </source>
</evidence>
<feature type="binding site" evidence="7">
    <location>
        <position position="92"/>
    </location>
    <ligand>
        <name>Zn(2+)</name>
        <dbReference type="ChEBI" id="CHEBI:29105"/>
        <label>2</label>
    </ligand>
</feature>
<feature type="binding site" evidence="7">
    <location>
        <position position="182"/>
    </location>
    <ligand>
        <name>Zn(2+)</name>
        <dbReference type="ChEBI" id="CHEBI:29105"/>
        <label>1</label>
    </ligand>
</feature>
<evidence type="ECO:0000313" key="10">
    <source>
        <dbReference type="Proteomes" id="UP001165679"/>
    </source>
</evidence>
<dbReference type="SUPFAM" id="SSF53187">
    <property type="entry name" value="Zn-dependent exopeptidases"/>
    <property type="match status" value="1"/>
</dbReference>
<comment type="subunit">
    <text evidence="3">Homodimer.</text>
</comment>